<name>A0A4R5KR73_9BACL</name>
<keyword evidence="5" id="KW-0460">Magnesium</keyword>
<keyword evidence="8" id="KW-1185">Reference proteome</keyword>
<keyword evidence="4" id="KW-0067">ATP-binding</keyword>
<organism evidence="7 8">
    <name type="scientific">Paenibacillus piri</name>
    <dbReference type="NCBI Taxonomy" id="2547395"/>
    <lineage>
        <taxon>Bacteria</taxon>
        <taxon>Bacillati</taxon>
        <taxon>Bacillota</taxon>
        <taxon>Bacilli</taxon>
        <taxon>Bacillales</taxon>
        <taxon>Paenibacillaceae</taxon>
        <taxon>Paenibacillus</taxon>
    </lineage>
</organism>
<accession>A0A4R5KR73</accession>
<dbReference type="GO" id="GO:0016874">
    <property type="term" value="F:ligase activity"/>
    <property type="evidence" value="ECO:0007669"/>
    <property type="project" value="UniProtKB-KW"/>
</dbReference>
<gene>
    <name evidence="7" type="ORF">E1757_12425</name>
</gene>
<evidence type="ECO:0000313" key="8">
    <source>
        <dbReference type="Proteomes" id="UP000295636"/>
    </source>
</evidence>
<reference evidence="7 8" key="1">
    <citation type="submission" date="2019-03" db="EMBL/GenBank/DDBJ databases">
        <title>This is whole genome sequence of Paenibacillus sp MS74 strain.</title>
        <authorList>
            <person name="Trinh H.N."/>
        </authorList>
    </citation>
    <scope>NUCLEOTIDE SEQUENCE [LARGE SCALE GENOMIC DNA]</scope>
    <source>
        <strain evidence="7 8">MS74</strain>
    </source>
</reference>
<evidence type="ECO:0000313" key="7">
    <source>
        <dbReference type="EMBL" id="TDF98289.1"/>
    </source>
</evidence>
<evidence type="ECO:0000256" key="5">
    <source>
        <dbReference type="ARBA" id="ARBA00022842"/>
    </source>
</evidence>
<dbReference type="SUPFAM" id="SSF56059">
    <property type="entry name" value="Glutathione synthetase ATP-binding domain-like"/>
    <property type="match status" value="1"/>
</dbReference>
<keyword evidence="2" id="KW-0479">Metal-binding</keyword>
<dbReference type="Proteomes" id="UP000295636">
    <property type="component" value="Unassembled WGS sequence"/>
</dbReference>
<dbReference type="InterPro" id="IPR005494">
    <property type="entry name" value="GSPS_pre-ATP-grasp-like_dom"/>
</dbReference>
<comment type="caution">
    <text evidence="7">The sequence shown here is derived from an EMBL/GenBank/DDBJ whole genome shotgun (WGS) entry which is preliminary data.</text>
</comment>
<dbReference type="InterPro" id="IPR016185">
    <property type="entry name" value="PreATP-grasp_dom_sf"/>
</dbReference>
<dbReference type="OrthoDB" id="9765517at2"/>
<dbReference type="GO" id="GO:0046872">
    <property type="term" value="F:metal ion binding"/>
    <property type="evidence" value="ECO:0007669"/>
    <property type="project" value="UniProtKB-KW"/>
</dbReference>
<evidence type="ECO:0000256" key="2">
    <source>
        <dbReference type="ARBA" id="ARBA00022723"/>
    </source>
</evidence>
<dbReference type="Pfam" id="PF03738">
    <property type="entry name" value="GSP_synth"/>
    <property type="match status" value="1"/>
</dbReference>
<dbReference type="Gene3D" id="3.30.1490.330">
    <property type="match status" value="1"/>
</dbReference>
<evidence type="ECO:0000256" key="3">
    <source>
        <dbReference type="ARBA" id="ARBA00022741"/>
    </source>
</evidence>
<evidence type="ECO:0000259" key="6">
    <source>
        <dbReference type="Pfam" id="PF03738"/>
    </source>
</evidence>
<dbReference type="GO" id="GO:0005524">
    <property type="term" value="F:ATP binding"/>
    <property type="evidence" value="ECO:0007669"/>
    <property type="project" value="UniProtKB-KW"/>
</dbReference>
<evidence type="ECO:0000256" key="1">
    <source>
        <dbReference type="ARBA" id="ARBA00022598"/>
    </source>
</evidence>
<keyword evidence="3" id="KW-0547">Nucleotide-binding</keyword>
<dbReference type="SUPFAM" id="SSF52440">
    <property type="entry name" value="PreATP-grasp domain"/>
    <property type="match status" value="1"/>
</dbReference>
<protein>
    <submittedName>
        <fullName evidence="7">Glutathionylspermidine synthase</fullName>
    </submittedName>
</protein>
<sequence length="425" mass="47124">MRRHNKTASAVPYEARREAIYAPLRQEGVFTWDCMYGEEYALAGLYRIDRQLHSRILQAAEALTRIYARTVQIARQADDTLLEQLGLPPASFAAVRLGFEELLPTVIGRFDFAVNGDSIKMLEFNSDTPTGIVEAFHVNGWVCSAYEAENPNADCDAMLRKAFGKAVDVYRQAGYPADHIYFSALDWHEEDAGTTRYLLEQSGLHADFAPLSQLRVLDERLWLSSEDGLLQPVDVLYRLHALEKLAEDRDEDGYPTGEHVLRLIAEGKLAVINPPSGFLAQTKALQALIWNLHEAGQFYTPEEHAAIGAYMLPTYLENRFSGIAGRTAHVVKPIFGREGSGVSIYGADGSALELSGEEEYSSQPMVYQQYTELPQIEIETLKGMASGRLLWGCFMIGGSASAVIPRVGGHITSNLSYYLPVGFSS</sequence>
<dbReference type="AlphaFoldDB" id="A0A4R5KR73"/>
<dbReference type="EMBL" id="SMRT01000004">
    <property type="protein sequence ID" value="TDF98289.1"/>
    <property type="molecule type" value="Genomic_DNA"/>
</dbReference>
<proteinExistence type="predicted"/>
<dbReference type="RefSeq" id="WP_133228253.1">
    <property type="nucleotide sequence ID" value="NZ_SMRT01000004.1"/>
</dbReference>
<keyword evidence="1" id="KW-0436">Ligase</keyword>
<evidence type="ECO:0000256" key="4">
    <source>
        <dbReference type="ARBA" id="ARBA00022840"/>
    </source>
</evidence>
<feature type="domain" description="Glutathionylspermidine synthase pre-ATP-grasp-like" evidence="6">
    <location>
        <begin position="28"/>
        <end position="421"/>
    </location>
</feature>